<protein>
    <submittedName>
        <fullName evidence="1">Uncharacterized protein</fullName>
    </submittedName>
</protein>
<dbReference type="EMBL" id="WJKJ01000124">
    <property type="protein sequence ID" value="MBD3364342.1"/>
    <property type="molecule type" value="Genomic_DNA"/>
</dbReference>
<evidence type="ECO:0000313" key="1">
    <source>
        <dbReference type="EMBL" id="MBD3364342.1"/>
    </source>
</evidence>
<evidence type="ECO:0000313" key="2">
    <source>
        <dbReference type="Proteomes" id="UP000630660"/>
    </source>
</evidence>
<accession>A0A9D5K8K5</accession>
<sequence length="55" mass="5563">MVGDGTRVNLDDVAAQDALAVLGAGVDHRGAANLLVAVRLVDVPVQAGSFTHPRG</sequence>
<dbReference type="Proteomes" id="UP000630660">
    <property type="component" value="Unassembled WGS sequence"/>
</dbReference>
<organism evidence="1 2">
    <name type="scientific">candidate division WOR-3 bacterium</name>
    <dbReference type="NCBI Taxonomy" id="2052148"/>
    <lineage>
        <taxon>Bacteria</taxon>
        <taxon>Bacteria division WOR-3</taxon>
    </lineage>
</organism>
<comment type="caution">
    <text evidence="1">The sequence shown here is derived from an EMBL/GenBank/DDBJ whole genome shotgun (WGS) entry which is preliminary data.</text>
</comment>
<gene>
    <name evidence="1" type="ORF">GF359_03910</name>
</gene>
<reference evidence="1" key="1">
    <citation type="submission" date="2019-11" db="EMBL/GenBank/DDBJ databases">
        <title>Microbial mats filling the niche in hypersaline microbial mats.</title>
        <authorList>
            <person name="Wong H.L."/>
            <person name="Macleod F.I."/>
            <person name="White R.A. III"/>
            <person name="Burns B.P."/>
        </authorList>
    </citation>
    <scope>NUCLEOTIDE SEQUENCE</scope>
    <source>
        <strain evidence="1">Bin_327</strain>
    </source>
</reference>
<proteinExistence type="predicted"/>
<name>A0A9D5K8K5_UNCW3</name>
<dbReference type="AlphaFoldDB" id="A0A9D5K8K5"/>